<dbReference type="PANTHER" id="PTHR16675">
    <property type="entry name" value="MHC CLASS I-RELATED"/>
    <property type="match status" value="1"/>
</dbReference>
<accession>A0A7J7X074</accession>
<evidence type="ECO:0000256" key="5">
    <source>
        <dbReference type="ARBA" id="ARBA00023180"/>
    </source>
</evidence>
<feature type="domain" description="Immunoglobulin C1-set" evidence="6">
    <location>
        <begin position="57"/>
        <end position="132"/>
    </location>
</feature>
<dbReference type="PANTHER" id="PTHR16675:SF251">
    <property type="entry name" value="HLA CLASS I HISTOCOMPATIBILITY ANTIGEN, C ALPHA CHAIN"/>
    <property type="match status" value="1"/>
</dbReference>
<dbReference type="InterPro" id="IPR050208">
    <property type="entry name" value="MHC_class-I_related"/>
</dbReference>
<dbReference type="InterPro" id="IPR013783">
    <property type="entry name" value="Ig-like_fold"/>
</dbReference>
<dbReference type="GO" id="GO:0002476">
    <property type="term" value="P:antigen processing and presentation of endogenous peptide antigen via MHC class Ib"/>
    <property type="evidence" value="ECO:0007669"/>
    <property type="project" value="TreeGrafter"/>
</dbReference>
<keyword evidence="5" id="KW-0325">Glycoprotein</keyword>
<dbReference type="SMART" id="SM00407">
    <property type="entry name" value="IGc1"/>
    <property type="match status" value="1"/>
</dbReference>
<dbReference type="GO" id="GO:0006955">
    <property type="term" value="P:immune response"/>
    <property type="evidence" value="ECO:0007669"/>
    <property type="project" value="TreeGrafter"/>
</dbReference>
<dbReference type="GO" id="GO:0005102">
    <property type="term" value="F:signaling receptor binding"/>
    <property type="evidence" value="ECO:0007669"/>
    <property type="project" value="TreeGrafter"/>
</dbReference>
<gene>
    <name evidence="7" type="ORF">mPipKuh1_010794</name>
</gene>
<keyword evidence="8" id="KW-1185">Reference proteome</keyword>
<dbReference type="InterPro" id="IPR003597">
    <property type="entry name" value="Ig_C1-set"/>
</dbReference>
<dbReference type="GO" id="GO:0098553">
    <property type="term" value="C:lumenal side of endoplasmic reticulum membrane"/>
    <property type="evidence" value="ECO:0007669"/>
    <property type="project" value="UniProtKB-ARBA"/>
</dbReference>
<dbReference type="GO" id="GO:0001916">
    <property type="term" value="P:positive regulation of T cell mediated cytotoxicity"/>
    <property type="evidence" value="ECO:0007669"/>
    <property type="project" value="TreeGrafter"/>
</dbReference>
<evidence type="ECO:0000256" key="1">
    <source>
        <dbReference type="ARBA" id="ARBA00004167"/>
    </source>
</evidence>
<evidence type="ECO:0000256" key="4">
    <source>
        <dbReference type="ARBA" id="ARBA00023136"/>
    </source>
</evidence>
<dbReference type="CDD" id="cd07698">
    <property type="entry name" value="IgC1_MHC_I_alpha3"/>
    <property type="match status" value="1"/>
</dbReference>
<dbReference type="AlphaFoldDB" id="A0A7J7X074"/>
<comment type="subcellular location">
    <subcellularLocation>
        <location evidence="1">Membrane</location>
        <topology evidence="1">Single-pass membrane protein</topology>
    </subcellularLocation>
</comment>
<evidence type="ECO:0000259" key="6">
    <source>
        <dbReference type="SMART" id="SM00407"/>
    </source>
</evidence>
<evidence type="ECO:0000313" key="7">
    <source>
        <dbReference type="EMBL" id="KAF6343087.1"/>
    </source>
</evidence>
<dbReference type="GO" id="GO:0042612">
    <property type="term" value="C:MHC class I protein complex"/>
    <property type="evidence" value="ECO:0007669"/>
    <property type="project" value="UniProtKB-KW"/>
</dbReference>
<dbReference type="EMBL" id="JACAGB010000009">
    <property type="protein sequence ID" value="KAF6343087.1"/>
    <property type="molecule type" value="Genomic_DNA"/>
</dbReference>
<proteinExistence type="predicted"/>
<dbReference type="GO" id="GO:0030670">
    <property type="term" value="C:phagocytic vesicle membrane"/>
    <property type="evidence" value="ECO:0007669"/>
    <property type="project" value="UniProtKB-ARBA"/>
</dbReference>
<dbReference type="Gene3D" id="2.60.40.10">
    <property type="entry name" value="Immunoglobulins"/>
    <property type="match status" value="1"/>
</dbReference>
<dbReference type="GO" id="GO:0009897">
    <property type="term" value="C:external side of plasma membrane"/>
    <property type="evidence" value="ECO:0007669"/>
    <property type="project" value="TreeGrafter"/>
</dbReference>
<sequence length="163" mass="18233">MDLGPLGSWANTQPLSYMAEQNICNFTSVFTWKREGCPAAHRPSKGQVTHQPIFDLEVTLGGWARGWALGFYPADLTLTWQCDWEDQTQDMKLVQTRPAGDGTFQKRGGLGVSPGEEQRYTCHLQPKGLPEPLSLRGEPPSQTFFIIMGIAGAWFCSELWLEL</sequence>
<dbReference type="Proteomes" id="UP000558488">
    <property type="component" value="Unassembled WGS sequence"/>
</dbReference>
<evidence type="ECO:0000313" key="8">
    <source>
        <dbReference type="Proteomes" id="UP000558488"/>
    </source>
</evidence>
<dbReference type="InterPro" id="IPR036179">
    <property type="entry name" value="Ig-like_dom_sf"/>
</dbReference>
<comment type="caution">
    <text evidence="7">The sequence shown here is derived from an EMBL/GenBank/DDBJ whole genome shotgun (WGS) entry which is preliminary data.</text>
</comment>
<keyword evidence="4" id="KW-0472">Membrane</keyword>
<evidence type="ECO:0000256" key="3">
    <source>
        <dbReference type="ARBA" id="ARBA00022859"/>
    </source>
</evidence>
<reference evidence="7 8" key="1">
    <citation type="journal article" date="2020" name="Nature">
        <title>Six reference-quality genomes reveal evolution of bat adaptations.</title>
        <authorList>
            <person name="Jebb D."/>
            <person name="Huang Z."/>
            <person name="Pippel M."/>
            <person name="Hughes G.M."/>
            <person name="Lavrichenko K."/>
            <person name="Devanna P."/>
            <person name="Winkler S."/>
            <person name="Jermiin L.S."/>
            <person name="Skirmuntt E.C."/>
            <person name="Katzourakis A."/>
            <person name="Burkitt-Gray L."/>
            <person name="Ray D.A."/>
            <person name="Sullivan K.A.M."/>
            <person name="Roscito J.G."/>
            <person name="Kirilenko B.M."/>
            <person name="Davalos L.M."/>
            <person name="Corthals A.P."/>
            <person name="Power M.L."/>
            <person name="Jones G."/>
            <person name="Ransome R.D."/>
            <person name="Dechmann D.K.N."/>
            <person name="Locatelli A.G."/>
            <person name="Puechmaille S.J."/>
            <person name="Fedrigo O."/>
            <person name="Jarvis E.D."/>
            <person name="Hiller M."/>
            <person name="Vernes S.C."/>
            <person name="Myers E.W."/>
            <person name="Teeling E.C."/>
        </authorList>
    </citation>
    <scope>NUCLEOTIDE SEQUENCE [LARGE SCALE GENOMIC DNA]</scope>
    <source>
        <strain evidence="7">MPipKuh1</strain>
        <tissue evidence="7">Flight muscle</tissue>
    </source>
</reference>
<name>A0A7J7X074_PIPKU</name>
<keyword evidence="2" id="KW-0490">MHC I</keyword>
<dbReference type="SUPFAM" id="SSF48726">
    <property type="entry name" value="Immunoglobulin"/>
    <property type="match status" value="1"/>
</dbReference>
<dbReference type="GO" id="GO:0005615">
    <property type="term" value="C:extracellular space"/>
    <property type="evidence" value="ECO:0007669"/>
    <property type="project" value="TreeGrafter"/>
</dbReference>
<protein>
    <recommendedName>
        <fullName evidence="6">Immunoglobulin C1-set domain-containing protein</fullName>
    </recommendedName>
</protein>
<dbReference type="GO" id="GO:0002486">
    <property type="term" value="P:antigen processing and presentation of endogenous peptide antigen via MHC class I via ER pathway, TAP-independent"/>
    <property type="evidence" value="ECO:0007669"/>
    <property type="project" value="TreeGrafter"/>
</dbReference>
<evidence type="ECO:0000256" key="2">
    <source>
        <dbReference type="ARBA" id="ARBA00022451"/>
    </source>
</evidence>
<organism evidence="7 8">
    <name type="scientific">Pipistrellus kuhlii</name>
    <name type="common">Kuhl's pipistrelle</name>
    <dbReference type="NCBI Taxonomy" id="59472"/>
    <lineage>
        <taxon>Eukaryota</taxon>
        <taxon>Metazoa</taxon>
        <taxon>Chordata</taxon>
        <taxon>Craniata</taxon>
        <taxon>Vertebrata</taxon>
        <taxon>Euteleostomi</taxon>
        <taxon>Mammalia</taxon>
        <taxon>Eutheria</taxon>
        <taxon>Laurasiatheria</taxon>
        <taxon>Chiroptera</taxon>
        <taxon>Yangochiroptera</taxon>
        <taxon>Vespertilionidae</taxon>
        <taxon>Pipistrellus</taxon>
    </lineage>
</organism>
<dbReference type="GO" id="GO:0042605">
    <property type="term" value="F:peptide antigen binding"/>
    <property type="evidence" value="ECO:0007669"/>
    <property type="project" value="TreeGrafter"/>
</dbReference>
<keyword evidence="3" id="KW-0391">Immunity</keyword>
<dbReference type="Pfam" id="PF07654">
    <property type="entry name" value="C1-set"/>
    <property type="match status" value="1"/>
</dbReference>